<dbReference type="Pfam" id="PF00501">
    <property type="entry name" value="AMP-binding"/>
    <property type="match status" value="1"/>
</dbReference>
<keyword evidence="1" id="KW-0596">Phosphopantetheine</keyword>
<dbReference type="CDD" id="cd02142">
    <property type="entry name" value="McbC_SagB-like_oxidoreductase"/>
    <property type="match status" value="1"/>
</dbReference>
<dbReference type="GO" id="GO:0043041">
    <property type="term" value="P:amino acid activation for nonribosomal peptide biosynthetic process"/>
    <property type="evidence" value="ECO:0007669"/>
    <property type="project" value="TreeGrafter"/>
</dbReference>
<feature type="domain" description="Carrier" evidence="4">
    <location>
        <begin position="499"/>
        <end position="575"/>
    </location>
</feature>
<dbReference type="Pfam" id="PF00550">
    <property type="entry name" value="PP-binding"/>
    <property type="match status" value="1"/>
</dbReference>
<keyword evidence="3" id="KW-0436">Ligase</keyword>
<dbReference type="InterPro" id="IPR000873">
    <property type="entry name" value="AMP-dep_synth/lig_dom"/>
</dbReference>
<gene>
    <name evidence="5" type="ORF">BC008_13310</name>
</gene>
<dbReference type="Gene3D" id="3.30.300.30">
    <property type="match status" value="2"/>
</dbReference>
<dbReference type="InterPro" id="IPR045851">
    <property type="entry name" value="AMP-bd_C_sf"/>
</dbReference>
<dbReference type="SUPFAM" id="SSF47336">
    <property type="entry name" value="ACP-like"/>
    <property type="match status" value="1"/>
</dbReference>
<dbReference type="FunFam" id="2.30.38.10:FF:000001">
    <property type="entry name" value="Non-ribosomal peptide synthetase PvdI"/>
    <property type="match status" value="1"/>
</dbReference>
<evidence type="ECO:0000256" key="3">
    <source>
        <dbReference type="ARBA" id="ARBA00022598"/>
    </source>
</evidence>
<evidence type="ECO:0000259" key="4">
    <source>
        <dbReference type="PROSITE" id="PS50075"/>
    </source>
</evidence>
<organism evidence="5 6">
    <name type="scientific">Mastigocoleus testarum BC008</name>
    <dbReference type="NCBI Taxonomy" id="371196"/>
    <lineage>
        <taxon>Bacteria</taxon>
        <taxon>Bacillati</taxon>
        <taxon>Cyanobacteriota</taxon>
        <taxon>Cyanophyceae</taxon>
        <taxon>Nostocales</taxon>
        <taxon>Hapalosiphonaceae</taxon>
        <taxon>Mastigocoleus</taxon>
    </lineage>
</organism>
<dbReference type="SUPFAM" id="SSF56801">
    <property type="entry name" value="Acetyl-CoA synthetase-like"/>
    <property type="match status" value="1"/>
</dbReference>
<sequence>MLLYLTYLKSAVSLGGATEASIWSIYYPIDKVNPNWKSIPYGKPLSNQQFYVLNELMEPTPVWVVGELYIGGIGLALGYWGDESKTNARFITHPVTGERLYKTGDLGKYLPSGNIEFLGRSDFQVKINGYRIELGEIEATLKQHPIIKQAVVTAVGESQNKQQLVAYVVSDNPSTQNPTEAYQPTQQEGVLQDPGERIEFKLKQPGLRQIEPSEHSIQLPRTEFDEDLTQAYLKRQSYRKFLQKPISLTEFSQFLSCLQQMKLEDYPLPKYLYPSAGSLYPVQTYLLIKPNGVEGLQAGIYYYHPREHRLILVRGRSEIDNNILDNSIFDSSIYRGNQPIFDNGAFSLFLIGELNAITPIYGELAKDFCLLEAGNIGQLLMQSAPDQEIGLCPIGYLELNEIKDLFKLKYSQILLYSFVGGKIDLAQTKQWLNSKKDKDSQSISVQLRKYLQQKLPVYMVPFEYISLDALPLTANGKVDRKKLPSPNILNFQPDSVLTPPRTEMEITLAEMVQQILQIDAVGIDNNFFQLGMDSLNLVQLKNKLQTQIGVNVSMKQLLVEATNIAELAIAVDEQLTLKKIKSSTLSTESNDDTEIIEL</sequence>
<dbReference type="Gene3D" id="3.40.50.12780">
    <property type="entry name" value="N-terminal domain of ligase-like"/>
    <property type="match status" value="1"/>
</dbReference>
<proteinExistence type="predicted"/>
<dbReference type="GO" id="GO:0016874">
    <property type="term" value="F:ligase activity"/>
    <property type="evidence" value="ECO:0007669"/>
    <property type="project" value="UniProtKB-KW"/>
</dbReference>
<dbReference type="GO" id="GO:0016491">
    <property type="term" value="F:oxidoreductase activity"/>
    <property type="evidence" value="ECO:0007669"/>
    <property type="project" value="InterPro"/>
</dbReference>
<accession>A0A0V7ZFZ1</accession>
<dbReference type="InterPro" id="IPR042099">
    <property type="entry name" value="ANL_N_sf"/>
</dbReference>
<name>A0A0V7ZFZ1_9CYAN</name>
<dbReference type="GO" id="GO:0031177">
    <property type="term" value="F:phosphopantetheine binding"/>
    <property type="evidence" value="ECO:0007669"/>
    <property type="project" value="InterPro"/>
</dbReference>
<keyword evidence="2" id="KW-0597">Phosphoprotein</keyword>
<dbReference type="Proteomes" id="UP000053372">
    <property type="component" value="Unassembled WGS sequence"/>
</dbReference>
<evidence type="ECO:0000313" key="5">
    <source>
        <dbReference type="EMBL" id="KST63435.1"/>
    </source>
</evidence>
<dbReference type="SUPFAM" id="SSF55469">
    <property type="entry name" value="FMN-dependent nitroreductase-like"/>
    <property type="match status" value="1"/>
</dbReference>
<dbReference type="InterPro" id="IPR029479">
    <property type="entry name" value="Nitroreductase"/>
</dbReference>
<evidence type="ECO:0000256" key="2">
    <source>
        <dbReference type="ARBA" id="ARBA00022553"/>
    </source>
</evidence>
<reference evidence="5 6" key="1">
    <citation type="journal article" date="2015" name="Genome Announc.">
        <title>Draft Genome of the Euendolithic (true boring) Cyanobacterium Mastigocoleus testarum strain BC008.</title>
        <authorList>
            <person name="Guida B.S."/>
            <person name="Garcia-Pichel F."/>
        </authorList>
    </citation>
    <scope>NUCLEOTIDE SEQUENCE [LARGE SCALE GENOMIC DNA]</scope>
    <source>
        <strain evidence="5 6">BC008</strain>
    </source>
</reference>
<dbReference type="InterPro" id="IPR020806">
    <property type="entry name" value="PKS_PP-bd"/>
</dbReference>
<dbReference type="AlphaFoldDB" id="A0A0V7ZFZ1"/>
<dbReference type="InterPro" id="IPR036736">
    <property type="entry name" value="ACP-like_sf"/>
</dbReference>
<evidence type="ECO:0000313" key="6">
    <source>
        <dbReference type="Proteomes" id="UP000053372"/>
    </source>
</evidence>
<dbReference type="PANTHER" id="PTHR45527:SF10">
    <property type="entry name" value="PYOCHELIN SYNTHASE PCHF"/>
    <property type="match status" value="1"/>
</dbReference>
<dbReference type="GO" id="GO:0044550">
    <property type="term" value="P:secondary metabolite biosynthetic process"/>
    <property type="evidence" value="ECO:0007669"/>
    <property type="project" value="TreeGrafter"/>
</dbReference>
<dbReference type="Gene3D" id="1.10.1200.10">
    <property type="entry name" value="ACP-like"/>
    <property type="match status" value="1"/>
</dbReference>
<evidence type="ECO:0000256" key="1">
    <source>
        <dbReference type="ARBA" id="ARBA00022450"/>
    </source>
</evidence>
<dbReference type="PANTHER" id="PTHR45527">
    <property type="entry name" value="NONRIBOSOMAL PEPTIDE SYNTHETASE"/>
    <property type="match status" value="1"/>
</dbReference>
<dbReference type="Gene3D" id="3.40.109.10">
    <property type="entry name" value="NADH Oxidase"/>
    <property type="match status" value="1"/>
</dbReference>
<dbReference type="SMART" id="SM00823">
    <property type="entry name" value="PKS_PP"/>
    <property type="match status" value="1"/>
</dbReference>
<keyword evidence="6" id="KW-1185">Reference proteome</keyword>
<dbReference type="RefSeq" id="WP_058184439.1">
    <property type="nucleotide sequence ID" value="NZ_LMTZ01000139.1"/>
</dbReference>
<dbReference type="EMBL" id="LMTZ01000139">
    <property type="protein sequence ID" value="KST63435.1"/>
    <property type="molecule type" value="Genomic_DNA"/>
</dbReference>
<dbReference type="PROSITE" id="PS50075">
    <property type="entry name" value="CARRIER"/>
    <property type="match status" value="1"/>
</dbReference>
<dbReference type="InterPro" id="IPR000415">
    <property type="entry name" value="Nitroreductase-like"/>
</dbReference>
<dbReference type="InterPro" id="IPR009081">
    <property type="entry name" value="PP-bd_ACP"/>
</dbReference>
<dbReference type="Pfam" id="PF00881">
    <property type="entry name" value="Nitroreductase"/>
    <property type="match status" value="1"/>
</dbReference>
<comment type="caution">
    <text evidence="5">The sequence shown here is derived from an EMBL/GenBank/DDBJ whole genome shotgun (WGS) entry which is preliminary data.</text>
</comment>
<protein>
    <recommendedName>
        <fullName evidence="4">Carrier domain-containing protein</fullName>
    </recommendedName>
</protein>
<dbReference type="GO" id="GO:0005737">
    <property type="term" value="C:cytoplasm"/>
    <property type="evidence" value="ECO:0007669"/>
    <property type="project" value="TreeGrafter"/>
</dbReference>